<dbReference type="AlphaFoldDB" id="A0A1L7AL79"/>
<dbReference type="Proteomes" id="UP000185494">
    <property type="component" value="Chromosome 2"/>
</dbReference>
<name>A0A1L7AL79_9PROT</name>
<evidence type="ECO:0008006" key="3">
    <source>
        <dbReference type="Google" id="ProtNLM"/>
    </source>
</evidence>
<protein>
    <recommendedName>
        <fullName evidence="3">Phage gp6-like head-tail connector protein</fullName>
    </recommendedName>
</protein>
<evidence type="ECO:0000313" key="1">
    <source>
        <dbReference type="EMBL" id="APT59538.1"/>
    </source>
</evidence>
<accession>A0A1L7AL79</accession>
<dbReference type="STRING" id="257708.RGI145_19525"/>
<dbReference type="KEGG" id="rgi:RGI145_19525"/>
<dbReference type="RefSeq" id="WP_075800250.1">
    <property type="nucleotide sequence ID" value="NZ_CP015584.1"/>
</dbReference>
<proteinExistence type="predicted"/>
<reference evidence="1 2" key="1">
    <citation type="submission" date="2016-05" db="EMBL/GenBank/DDBJ databases">
        <title>Complete Genome and Methylome Analysis of Psychrotrophic Bacterial Isolates from Antarctic Lake Untersee.</title>
        <authorList>
            <person name="Fomenkov A."/>
            <person name="Akimov V.N."/>
            <person name="Vasilyeva L.V."/>
            <person name="Andersen D."/>
            <person name="Vincze T."/>
            <person name="Roberts R.J."/>
        </authorList>
    </citation>
    <scope>NUCLEOTIDE SEQUENCE [LARGE SCALE GENOMIC DNA]</scope>
    <source>
        <strain evidence="1 2">U14-5</strain>
    </source>
</reference>
<evidence type="ECO:0000313" key="2">
    <source>
        <dbReference type="Proteomes" id="UP000185494"/>
    </source>
</evidence>
<gene>
    <name evidence="1" type="ORF">RGI145_19525</name>
</gene>
<organism evidence="1 2">
    <name type="scientific">Roseomonas gilardii</name>
    <dbReference type="NCBI Taxonomy" id="257708"/>
    <lineage>
        <taxon>Bacteria</taxon>
        <taxon>Pseudomonadati</taxon>
        <taxon>Pseudomonadota</taxon>
        <taxon>Alphaproteobacteria</taxon>
        <taxon>Acetobacterales</taxon>
        <taxon>Roseomonadaceae</taxon>
        <taxon>Roseomonas</taxon>
    </lineage>
</organism>
<dbReference type="EMBL" id="CP015584">
    <property type="protein sequence ID" value="APT59538.1"/>
    <property type="molecule type" value="Genomic_DNA"/>
</dbReference>
<dbReference type="Gene3D" id="1.10.3230.30">
    <property type="entry name" value="Phage gp6-like head-tail connector protein"/>
    <property type="match status" value="1"/>
</dbReference>
<sequence length="202" mass="21707">MLTVVTPATTTRLTTIAAARDHLMVGDDVSDILLGDWIDQASASIVEFCGRPFARESVRETFRGVCGYAIMLSRFPVVGTPAVVMDGTTLAASDLEWDAEAGLLYRLRGLDRFAWGCRVAAVTYTAGWLLPGQEGRDLPANIEQACLTMIAARYGARGRDPMLRSESTEGVGSASWIATADMGALPPQAADLLTRYVRVSGF</sequence>